<feature type="transmembrane region" description="Helical" evidence="8">
    <location>
        <begin position="886"/>
        <end position="907"/>
    </location>
</feature>
<dbReference type="Gene3D" id="3.30.70.1320">
    <property type="entry name" value="Multidrug efflux transporter AcrB pore domain like"/>
    <property type="match status" value="1"/>
</dbReference>
<name>A0A290Q325_9BACT</name>
<dbReference type="FunFam" id="1.20.1640.10:FF:000001">
    <property type="entry name" value="Efflux pump membrane transporter"/>
    <property type="match status" value="1"/>
</dbReference>
<feature type="transmembrane region" description="Helical" evidence="8">
    <location>
        <begin position="531"/>
        <end position="551"/>
    </location>
</feature>
<dbReference type="SUPFAM" id="SSF82714">
    <property type="entry name" value="Multidrug efflux transporter AcrB TolC docking domain, DN and DC subdomains"/>
    <property type="match status" value="2"/>
</dbReference>
<feature type="transmembrane region" description="Helical" evidence="8">
    <location>
        <begin position="466"/>
        <end position="493"/>
    </location>
</feature>
<accession>A0A290Q325</accession>
<dbReference type="PANTHER" id="PTHR32063:SF14">
    <property type="entry name" value="BLL4319 PROTEIN"/>
    <property type="match status" value="1"/>
</dbReference>
<dbReference type="Gene3D" id="1.20.1640.10">
    <property type="entry name" value="Multidrug efflux transporter AcrB transmembrane domain"/>
    <property type="match status" value="2"/>
</dbReference>
<dbReference type="RefSeq" id="WP_096054332.1">
    <property type="nucleotide sequence ID" value="NZ_CP023344.1"/>
</dbReference>
<keyword evidence="5 8" id="KW-0812">Transmembrane</keyword>
<dbReference type="PRINTS" id="PR00702">
    <property type="entry name" value="ACRIFLAVINRP"/>
</dbReference>
<feature type="transmembrane region" description="Helical" evidence="8">
    <location>
        <begin position="390"/>
        <end position="410"/>
    </location>
</feature>
<dbReference type="Pfam" id="PF00873">
    <property type="entry name" value="ACR_tran"/>
    <property type="match status" value="2"/>
</dbReference>
<dbReference type="Gene3D" id="3.30.2090.10">
    <property type="entry name" value="Multidrug efflux transporter AcrB TolC docking domain, DN and DC subdomains"/>
    <property type="match status" value="2"/>
</dbReference>
<dbReference type="Proteomes" id="UP000217265">
    <property type="component" value="Chromosome"/>
</dbReference>
<protein>
    <submittedName>
        <fullName evidence="9">Multidrug efflux protein</fullName>
    </submittedName>
</protein>
<evidence type="ECO:0000256" key="3">
    <source>
        <dbReference type="ARBA" id="ARBA00022475"/>
    </source>
</evidence>
<dbReference type="EMBL" id="CP023344">
    <property type="protein sequence ID" value="ATC62697.1"/>
    <property type="molecule type" value="Genomic_DNA"/>
</dbReference>
<dbReference type="SUPFAM" id="SSF82866">
    <property type="entry name" value="Multidrug efflux transporter AcrB transmembrane domain"/>
    <property type="match status" value="2"/>
</dbReference>
<feature type="transmembrane region" description="Helical" evidence="8">
    <location>
        <begin position="362"/>
        <end position="383"/>
    </location>
</feature>
<feature type="transmembrane region" description="Helical" evidence="8">
    <location>
        <begin position="434"/>
        <end position="454"/>
    </location>
</feature>
<keyword evidence="10" id="KW-1185">Reference proteome</keyword>
<evidence type="ECO:0000256" key="1">
    <source>
        <dbReference type="ARBA" id="ARBA00004429"/>
    </source>
</evidence>
<evidence type="ECO:0000256" key="4">
    <source>
        <dbReference type="ARBA" id="ARBA00022519"/>
    </source>
</evidence>
<keyword evidence="7 8" id="KW-0472">Membrane</keyword>
<dbReference type="SUPFAM" id="SSF82693">
    <property type="entry name" value="Multidrug efflux transporter AcrB pore domain, PN1, PN2, PC1 and PC2 subdomains"/>
    <property type="match status" value="3"/>
</dbReference>
<evidence type="ECO:0000256" key="5">
    <source>
        <dbReference type="ARBA" id="ARBA00022692"/>
    </source>
</evidence>
<evidence type="ECO:0000313" key="10">
    <source>
        <dbReference type="Proteomes" id="UP000217265"/>
    </source>
</evidence>
<dbReference type="OrthoDB" id="9757876at2"/>
<keyword evidence="6 8" id="KW-1133">Transmembrane helix</keyword>
<feature type="transmembrane region" description="Helical" evidence="8">
    <location>
        <begin position="15"/>
        <end position="35"/>
    </location>
</feature>
<evidence type="ECO:0000313" key="9">
    <source>
        <dbReference type="EMBL" id="ATC62697.1"/>
    </source>
</evidence>
<dbReference type="Gene3D" id="3.30.70.1430">
    <property type="entry name" value="Multidrug efflux transporter AcrB pore domain"/>
    <property type="match status" value="2"/>
</dbReference>
<comment type="subcellular location">
    <subcellularLocation>
        <location evidence="1">Cell inner membrane</location>
        <topology evidence="1">Multi-pass membrane protein</topology>
    </subcellularLocation>
</comment>
<proteinExistence type="predicted"/>
<feature type="transmembrane region" description="Helical" evidence="8">
    <location>
        <begin position="337"/>
        <end position="356"/>
    </location>
</feature>
<dbReference type="InterPro" id="IPR027463">
    <property type="entry name" value="AcrB_DN_DC_subdom"/>
</dbReference>
<evidence type="ECO:0000256" key="2">
    <source>
        <dbReference type="ARBA" id="ARBA00022448"/>
    </source>
</evidence>
<dbReference type="AlphaFoldDB" id="A0A290Q325"/>
<evidence type="ECO:0000256" key="8">
    <source>
        <dbReference type="SAM" id="Phobius"/>
    </source>
</evidence>
<evidence type="ECO:0000256" key="7">
    <source>
        <dbReference type="ARBA" id="ARBA00023136"/>
    </source>
</evidence>
<feature type="transmembrane region" description="Helical" evidence="8">
    <location>
        <begin position="914"/>
        <end position="935"/>
    </location>
</feature>
<dbReference type="Gene3D" id="3.30.70.1440">
    <property type="entry name" value="Multidrug efflux transporter AcrB pore domain"/>
    <property type="match status" value="1"/>
</dbReference>
<organism evidence="9 10">
    <name type="scientific">Nibricoccus aquaticus</name>
    <dbReference type="NCBI Taxonomy" id="2576891"/>
    <lineage>
        <taxon>Bacteria</taxon>
        <taxon>Pseudomonadati</taxon>
        <taxon>Verrucomicrobiota</taxon>
        <taxon>Opitutia</taxon>
        <taxon>Opitutales</taxon>
        <taxon>Opitutaceae</taxon>
        <taxon>Nibricoccus</taxon>
    </lineage>
</organism>
<reference evidence="9 10" key="1">
    <citation type="submission" date="2017-09" db="EMBL/GenBank/DDBJ databases">
        <title>Complete genome sequence of Verrucomicrobial strain HZ-65, isolated from freshwater.</title>
        <authorList>
            <person name="Choi A."/>
        </authorList>
    </citation>
    <scope>NUCLEOTIDE SEQUENCE [LARGE SCALE GENOMIC DNA]</scope>
    <source>
        <strain evidence="9 10">HZ-65</strain>
    </source>
</reference>
<feature type="transmembrane region" description="Helical" evidence="8">
    <location>
        <begin position="1018"/>
        <end position="1044"/>
    </location>
</feature>
<dbReference type="InterPro" id="IPR001036">
    <property type="entry name" value="Acrflvin-R"/>
</dbReference>
<feature type="transmembrane region" description="Helical" evidence="8">
    <location>
        <begin position="987"/>
        <end position="1006"/>
    </location>
</feature>
<feature type="transmembrane region" description="Helical" evidence="8">
    <location>
        <begin position="563"/>
        <end position="585"/>
    </location>
</feature>
<keyword evidence="2" id="KW-0813">Transport</keyword>
<dbReference type="PANTHER" id="PTHR32063">
    <property type="match status" value="1"/>
</dbReference>
<keyword evidence="3" id="KW-1003">Cell membrane</keyword>
<keyword evidence="4" id="KW-0997">Cell inner membrane</keyword>
<dbReference type="GO" id="GO:0005886">
    <property type="term" value="C:plasma membrane"/>
    <property type="evidence" value="ECO:0007669"/>
    <property type="project" value="UniProtKB-SubCell"/>
</dbReference>
<feature type="transmembrane region" description="Helical" evidence="8">
    <location>
        <begin position="941"/>
        <end position="966"/>
    </location>
</feature>
<dbReference type="GO" id="GO:0042910">
    <property type="term" value="F:xenobiotic transmembrane transporter activity"/>
    <property type="evidence" value="ECO:0007669"/>
    <property type="project" value="TreeGrafter"/>
</dbReference>
<evidence type="ECO:0000256" key="6">
    <source>
        <dbReference type="ARBA" id="ARBA00022989"/>
    </source>
</evidence>
<dbReference type="KEGG" id="vbh:CMV30_01215"/>
<sequence>MISKSFTDLFVRKPVIALVVNIAILIVGVVAYFQLNTRQYPRSDSAVVKVTTVYFGASAETVRGYITTQLERVIASADGIDYIDSTSSAGMSTINVYLRLNYDTNAALSQISAKIDQVRSELPPEAEAPSINVETSDNQFASMYLSFYSDTMDQNQITDYLNRMVQPSLSSVKGVQKADVLGGRVFAMRVWLKPDELAARNLSPSEVRQALQANNALAAVGSTKGSMMSMSLIANTDLKNVDQFKQLVVAEKNGTIIRLSDVAEVVLGAESYDEEVRFGGKTATFMGVWVLPNESTVEVIKRVRASMPEIQSALPAGLNATIAYDGTAYIDDALKEILRTLLETLLIVMVVIFAFMGSLRSVLIPVVAMPVSLVGALILMLAFGFTINLLTLLAIVLAVGIVVDDAIVVVENVERHIREGKTPIDAAILGARELVGPVISMTITLAAVYAPIAFQGGLTGALFREFAMTLAGAVTVSGFVALTLSPMMSAYLLKDASHENQGLSGVINRTFDRVRNGYERGLGSLLETRNVNWFGAIILGVFLTPFYWLFYISDRVNKRPAKWVPVVTVTAILLALLILPFGMFAQRELAPMEDQGVVFGILQPPPTSTIDQSVLFAAEVQKIFESVPEYENSFQLTSTAFGFSGIILKPWSQRSRSSIEIQQALQGPAATIPGMNVIVTTPEPLPAGGSMPIEFVLRSTADHREMLEYAQKLTLFANTEANAGGGMPTFFFADSDLKFDLPQVEIEIDKDKVASMGLNLSEVAADLGSMLGGGYVNRFVNDGRSYRVIPQVQRGQRLNAEQLLDYHIRGPQGQVIPLSTIATLKHTVQPRSLNRFQQLNSVKITGVGPSVDTALKKLEAKAAEILPAGYTIDYGGQSRQLRNEGAALWTAFVLALILIFLVLSAQFNSFRDPFIILLGSVPLALVGALLPVFLWKTTLNIYSQIGLITLVGLIAKNGILIVEFANSLQEQGVAKMEAIRRAAATRLRPVMMTSAATVFGHLMLIFVTGPGAAARNSIGWVLVIGMAVGSVFTLYVVPAFYVLIARDHSLDRTAPAAQPAGLPLAPVPAAAHK</sequence>
<gene>
    <name evidence="9" type="ORF">CMV30_01215</name>
</gene>